<comment type="subcellular location">
    <subcellularLocation>
        <location evidence="1">Cell inner membrane</location>
        <topology evidence="1">Multi-pass membrane protein</topology>
    </subcellularLocation>
</comment>
<keyword evidence="2" id="KW-1133">Transmembrane helix</keyword>
<dbReference type="InterPro" id="IPR007401">
    <property type="entry name" value="DUF454"/>
</dbReference>
<dbReference type="PANTHER" id="PTHR35813:SF1">
    <property type="entry name" value="INNER MEMBRANE PROTEIN YBAN"/>
    <property type="match status" value="1"/>
</dbReference>
<gene>
    <name evidence="3" type="ORF">P1P91_06225</name>
</gene>
<organism evidence="3 4">
    <name type="scientific">Halomonas piscis</name>
    <dbReference type="NCBI Taxonomy" id="3031727"/>
    <lineage>
        <taxon>Bacteria</taxon>
        <taxon>Pseudomonadati</taxon>
        <taxon>Pseudomonadota</taxon>
        <taxon>Gammaproteobacteria</taxon>
        <taxon>Oceanospirillales</taxon>
        <taxon>Halomonadaceae</taxon>
        <taxon>Halomonas</taxon>
    </lineage>
</organism>
<dbReference type="PIRSF" id="PIRSF016789">
    <property type="entry name" value="DUF454"/>
    <property type="match status" value="1"/>
</dbReference>
<dbReference type="Proteomes" id="UP001301869">
    <property type="component" value="Chromosome"/>
</dbReference>
<accession>A0ABY9Z303</accession>
<feature type="transmembrane region" description="Helical" evidence="2">
    <location>
        <begin position="98"/>
        <end position="116"/>
    </location>
</feature>
<keyword evidence="4" id="KW-1185">Reference proteome</keyword>
<dbReference type="EMBL" id="CP119391">
    <property type="protein sequence ID" value="WNK21267.1"/>
    <property type="molecule type" value="Genomic_DNA"/>
</dbReference>
<keyword evidence="1" id="KW-1003">Cell membrane</keyword>
<dbReference type="Pfam" id="PF04304">
    <property type="entry name" value="DUF454"/>
    <property type="match status" value="1"/>
</dbReference>
<evidence type="ECO:0000256" key="2">
    <source>
        <dbReference type="SAM" id="Phobius"/>
    </source>
</evidence>
<evidence type="ECO:0000313" key="4">
    <source>
        <dbReference type="Proteomes" id="UP001301869"/>
    </source>
</evidence>
<dbReference type="RefSeq" id="WP_311885286.1">
    <property type="nucleotide sequence ID" value="NZ_CP119391.1"/>
</dbReference>
<reference evidence="3 4" key="1">
    <citation type="submission" date="2023-03" db="EMBL/GenBank/DDBJ databases">
        <title>Halomonas sp. nov., isolated from Korean tranditional fermented seafood 'Jeotgal'.</title>
        <authorList>
            <person name="Kim B."/>
            <person name="Shin N.-R."/>
        </authorList>
    </citation>
    <scope>NUCLEOTIDE SEQUENCE [LARGE SCALE GENOMIC DNA]</scope>
    <source>
        <strain evidence="3 4">SG2L-4</strain>
    </source>
</reference>
<evidence type="ECO:0000256" key="1">
    <source>
        <dbReference type="PIRNR" id="PIRNR016789"/>
    </source>
</evidence>
<protein>
    <recommendedName>
        <fullName evidence="1">Inner membrane protein</fullName>
    </recommendedName>
</protein>
<keyword evidence="1" id="KW-0997">Cell inner membrane</keyword>
<keyword evidence="2" id="KW-0812">Transmembrane</keyword>
<sequence>MRFAPLAWSALAYLCIGLGAAGIVLPLLPTTPFLLLALWAATRGSPRLANWLLYHPRFGPYLYAWREQRAIPPRAKLTAYALLVFSLVTLWLGGASPWLLAALALFFAGVATFIATRPDATATPSEPVANPPRR</sequence>
<keyword evidence="1 2" id="KW-0472">Membrane</keyword>
<evidence type="ECO:0000313" key="3">
    <source>
        <dbReference type="EMBL" id="WNK21267.1"/>
    </source>
</evidence>
<proteinExistence type="predicted"/>
<name>A0ABY9Z303_9GAMM</name>
<dbReference type="PANTHER" id="PTHR35813">
    <property type="entry name" value="INNER MEMBRANE PROTEIN YBAN"/>
    <property type="match status" value="1"/>
</dbReference>